<dbReference type="EMBL" id="CABVQC010000082">
    <property type="protein sequence ID" value="VWC47252.1"/>
    <property type="molecule type" value="Genomic_DNA"/>
</dbReference>
<dbReference type="AlphaFoldDB" id="A0A6P2SDW9"/>
<protein>
    <submittedName>
        <fullName evidence="2">Uncharacterized protein</fullName>
    </submittedName>
</protein>
<feature type="transmembrane region" description="Helical" evidence="1">
    <location>
        <begin position="12"/>
        <end position="35"/>
    </location>
</feature>
<evidence type="ECO:0000313" key="2">
    <source>
        <dbReference type="EMBL" id="VWC47252.1"/>
    </source>
</evidence>
<dbReference type="RefSeq" id="WP_175026125.1">
    <property type="nucleotide sequence ID" value="NZ_CABVQC010000082.1"/>
</dbReference>
<feature type="transmembrane region" description="Helical" evidence="1">
    <location>
        <begin position="41"/>
        <end position="74"/>
    </location>
</feature>
<keyword evidence="1" id="KW-0472">Membrane</keyword>
<accession>A0A6P2SDW9</accession>
<organism evidence="2 3">
    <name type="scientific">Burkholderia aenigmatica</name>
    <dbReference type="NCBI Taxonomy" id="2015348"/>
    <lineage>
        <taxon>Bacteria</taxon>
        <taxon>Pseudomonadati</taxon>
        <taxon>Pseudomonadota</taxon>
        <taxon>Betaproteobacteria</taxon>
        <taxon>Burkholderiales</taxon>
        <taxon>Burkholderiaceae</taxon>
        <taxon>Burkholderia</taxon>
        <taxon>Burkholderia cepacia complex</taxon>
    </lineage>
</organism>
<sequence length="86" mass="8878">MFEKTALTTAKTLYWLAIGSGAAWLAWVCFAHLPFWAALFLFPFALALAAMAGAPLAAGASFIGGLLVAVVVFIGRKATASSRSGA</sequence>
<gene>
    <name evidence="2" type="ORF">BLA13014_07387</name>
</gene>
<name>A0A6P2SDW9_9BURK</name>
<keyword evidence="1" id="KW-1133">Transmembrane helix</keyword>
<evidence type="ECO:0000313" key="3">
    <source>
        <dbReference type="Proteomes" id="UP000494261"/>
    </source>
</evidence>
<dbReference type="Proteomes" id="UP000494261">
    <property type="component" value="Unassembled WGS sequence"/>
</dbReference>
<evidence type="ECO:0000256" key="1">
    <source>
        <dbReference type="SAM" id="Phobius"/>
    </source>
</evidence>
<reference evidence="2 3" key="1">
    <citation type="submission" date="2019-09" db="EMBL/GenBank/DDBJ databases">
        <authorList>
            <person name="Depoorter E."/>
        </authorList>
    </citation>
    <scope>NUCLEOTIDE SEQUENCE [LARGE SCALE GENOMIC DNA]</scope>
    <source>
        <strain evidence="2">LMG 13014</strain>
    </source>
</reference>
<keyword evidence="1" id="KW-0812">Transmembrane</keyword>
<proteinExistence type="predicted"/>